<evidence type="ECO:0000256" key="1">
    <source>
        <dbReference type="ARBA" id="ARBA00001966"/>
    </source>
</evidence>
<dbReference type="EC" id="5.6.2.3" evidence="12"/>
<dbReference type="EMBL" id="JNCF01000043">
    <property type="protein sequence ID" value="KGP62733.1"/>
    <property type="molecule type" value="Genomic_DNA"/>
</dbReference>
<dbReference type="GO" id="GO:0003677">
    <property type="term" value="F:DNA binding"/>
    <property type="evidence" value="ECO:0007669"/>
    <property type="project" value="UniProtKB-KW"/>
</dbReference>
<gene>
    <name evidence="15" type="ORF">EP47_13670</name>
</gene>
<dbReference type="PANTHER" id="PTHR11472">
    <property type="entry name" value="DNA REPAIR DEAD HELICASE RAD3/XP-D SUBFAMILY MEMBER"/>
    <property type="match status" value="1"/>
</dbReference>
<dbReference type="InterPro" id="IPR011545">
    <property type="entry name" value="DEAD/DEAH_box_helicase_dom"/>
</dbReference>
<reference evidence="15 16" key="1">
    <citation type="submission" date="2014-05" db="EMBL/GenBank/DDBJ databases">
        <authorList>
            <person name="Rizzardi K."/>
            <person name="Winiecka-Krusnell J."/>
            <person name="Ramliden M."/>
            <person name="Alm E."/>
            <person name="Andersson S."/>
            <person name="Byfors S."/>
        </authorList>
    </citation>
    <scope>NUCLEOTIDE SEQUENCE [LARGE SCALE GENOMIC DNA]</scope>
    <source>
        <strain evidence="15 16">LEGN</strain>
    </source>
</reference>
<evidence type="ECO:0000313" key="15">
    <source>
        <dbReference type="EMBL" id="KGP62733.1"/>
    </source>
</evidence>
<feature type="domain" description="Helicase ATP-binding" evidence="14">
    <location>
        <begin position="20"/>
        <end position="288"/>
    </location>
</feature>
<accession>A0A0A2T5L7</accession>
<dbReference type="InterPro" id="IPR014013">
    <property type="entry name" value="Helic_SF1/SF2_ATP-bd_DinG/Rad3"/>
</dbReference>
<comment type="similarity">
    <text evidence="11">Belongs to the helicase family. DinG subfamily.</text>
</comment>
<evidence type="ECO:0000256" key="6">
    <source>
        <dbReference type="ARBA" id="ARBA00022840"/>
    </source>
</evidence>
<comment type="caution">
    <text evidence="15">The sequence shown here is derived from an EMBL/GenBank/DDBJ whole genome shotgun (WGS) entry which is preliminary data.</text>
</comment>
<dbReference type="InterPro" id="IPR010614">
    <property type="entry name" value="RAD3-like_helicase_DEAD"/>
</dbReference>
<name>A0A0A2T5L7_9GAMM</name>
<keyword evidence="16" id="KW-1185">Reference proteome</keyword>
<keyword evidence="10" id="KW-0413">Isomerase</keyword>
<dbReference type="GO" id="GO:0051536">
    <property type="term" value="F:iron-sulfur cluster binding"/>
    <property type="evidence" value="ECO:0007669"/>
    <property type="project" value="UniProtKB-KW"/>
</dbReference>
<evidence type="ECO:0000256" key="8">
    <source>
        <dbReference type="ARBA" id="ARBA00023014"/>
    </source>
</evidence>
<dbReference type="RefSeq" id="WP_035890644.1">
    <property type="nucleotide sequence ID" value="NZ_JNCF01000043.1"/>
</dbReference>
<dbReference type="SMART" id="SM00487">
    <property type="entry name" value="DEXDc"/>
    <property type="match status" value="1"/>
</dbReference>
<keyword evidence="4" id="KW-0378">Hydrolase</keyword>
<dbReference type="GO" id="GO:0043139">
    <property type="term" value="F:5'-3' DNA helicase activity"/>
    <property type="evidence" value="ECO:0007669"/>
    <property type="project" value="UniProtKB-EC"/>
</dbReference>
<dbReference type="GO" id="GO:0006281">
    <property type="term" value="P:DNA repair"/>
    <property type="evidence" value="ECO:0007669"/>
    <property type="project" value="TreeGrafter"/>
</dbReference>
<keyword evidence="6" id="KW-0067">ATP-binding</keyword>
<dbReference type="Proteomes" id="UP000054422">
    <property type="component" value="Unassembled WGS sequence"/>
</dbReference>
<evidence type="ECO:0000256" key="4">
    <source>
        <dbReference type="ARBA" id="ARBA00022801"/>
    </source>
</evidence>
<dbReference type="AlphaFoldDB" id="A0A0A2T5L7"/>
<dbReference type="STRING" id="1498499.EP47_13670"/>
<dbReference type="PROSITE" id="PS51193">
    <property type="entry name" value="HELICASE_ATP_BIND_2"/>
    <property type="match status" value="1"/>
</dbReference>
<dbReference type="OrthoDB" id="9805194at2"/>
<evidence type="ECO:0000256" key="10">
    <source>
        <dbReference type="ARBA" id="ARBA00023235"/>
    </source>
</evidence>
<proteinExistence type="inferred from homology"/>
<sequence>MEGITSFAETCRRALSEKGRLSTAIPGFVARVPQADLAAAIANTLVDKTILVAEAGTGTGKTFAYLLPCLLSDKKTIISTATKTLQDQLFQKDLPTLIRALGLSVRIQNLKGRSNYICQYRVEKHAEEGQFQSPQCAHEILHVRDKLSQMIEGVRSELPEISEDSQVWHYVTSTTDNCLGAECPYHETCFLVKARKRAMEADIVVINHHLFFADSQLKKEGFSELLPGVDAVVFDEAHQLAEIASNFNGDRLGTRQFRDLLDDMIGEWPILDLANQPLKSLSHKNDKLIEQLFNSIPVREDRISWEEVKRSKVFMEAWNNWLTLKNELVQCLETEGILEIPGLRRCKDRLLELEATFLSFTEENNKKIRWLERFKHTLVFHATPYDVAESFSQLLAHQSCAYVFTSATLTMASTFDSFCKPLGLDKVQTLLLPSPFNYQKQALLYLPRGLPDPKDVSYYEALLEKALPVIEACGGRCFFLFTSHKALKLVAQMLSNTLKYPLLIQGDEAKPILLSRFRQLGNAVLLGTSTFWEGVDVKGEALSCVIIDKLPFANPVDPVIRGRMAYLKNKGLSGFDELSLPNAVIALKQGVGRLIRDITDRGLLMIADPRLTGREYGRTILASLPQLPRTRDEQKVLHFIKELALDYETISD</sequence>
<evidence type="ECO:0000256" key="9">
    <source>
        <dbReference type="ARBA" id="ARBA00023125"/>
    </source>
</evidence>
<dbReference type="Gene3D" id="3.40.50.300">
    <property type="entry name" value="P-loop containing nucleotide triphosphate hydrolases"/>
    <property type="match status" value="2"/>
</dbReference>
<dbReference type="InterPro" id="IPR045028">
    <property type="entry name" value="DinG/Rad3-like"/>
</dbReference>
<keyword evidence="8" id="KW-0411">Iron-sulfur</keyword>
<keyword evidence="7" id="KW-0408">Iron</keyword>
<dbReference type="Pfam" id="PF00270">
    <property type="entry name" value="DEAD"/>
    <property type="match status" value="1"/>
</dbReference>
<keyword evidence="5 15" id="KW-0347">Helicase</keyword>
<protein>
    <recommendedName>
        <fullName evidence="12">DNA 5'-3' helicase</fullName>
        <ecNumber evidence="12">5.6.2.3</ecNumber>
    </recommendedName>
</protein>
<keyword evidence="9" id="KW-0238">DNA-binding</keyword>
<dbReference type="GO" id="GO:0046872">
    <property type="term" value="F:metal ion binding"/>
    <property type="evidence" value="ECO:0007669"/>
    <property type="project" value="UniProtKB-KW"/>
</dbReference>
<evidence type="ECO:0000256" key="7">
    <source>
        <dbReference type="ARBA" id="ARBA00023004"/>
    </source>
</evidence>
<evidence type="ECO:0000256" key="13">
    <source>
        <dbReference type="ARBA" id="ARBA00048954"/>
    </source>
</evidence>
<comment type="cofactor">
    <cofactor evidence="1">
        <name>[4Fe-4S] cluster</name>
        <dbReference type="ChEBI" id="CHEBI:49883"/>
    </cofactor>
</comment>
<dbReference type="PANTHER" id="PTHR11472:SF34">
    <property type="entry name" value="REGULATOR OF TELOMERE ELONGATION HELICASE 1"/>
    <property type="match status" value="1"/>
</dbReference>
<dbReference type="InterPro" id="IPR006555">
    <property type="entry name" value="ATP-dep_Helicase_C"/>
</dbReference>
<evidence type="ECO:0000256" key="5">
    <source>
        <dbReference type="ARBA" id="ARBA00022806"/>
    </source>
</evidence>
<dbReference type="Pfam" id="PF06733">
    <property type="entry name" value="DEAD_2"/>
    <property type="match status" value="1"/>
</dbReference>
<evidence type="ECO:0000256" key="12">
    <source>
        <dbReference type="ARBA" id="ARBA00044969"/>
    </source>
</evidence>
<dbReference type="InterPro" id="IPR014001">
    <property type="entry name" value="Helicase_ATP-bd"/>
</dbReference>
<organism evidence="15 16">
    <name type="scientific">Legionella norrlandica</name>
    <dbReference type="NCBI Taxonomy" id="1498499"/>
    <lineage>
        <taxon>Bacteria</taxon>
        <taxon>Pseudomonadati</taxon>
        <taxon>Pseudomonadota</taxon>
        <taxon>Gammaproteobacteria</taxon>
        <taxon>Legionellales</taxon>
        <taxon>Legionellaceae</taxon>
        <taxon>Legionella</taxon>
    </lineage>
</organism>
<dbReference type="SMART" id="SM00491">
    <property type="entry name" value="HELICc2"/>
    <property type="match status" value="1"/>
</dbReference>
<evidence type="ECO:0000256" key="11">
    <source>
        <dbReference type="ARBA" id="ARBA00038058"/>
    </source>
</evidence>
<dbReference type="InterPro" id="IPR027417">
    <property type="entry name" value="P-loop_NTPase"/>
</dbReference>
<dbReference type="Pfam" id="PF13307">
    <property type="entry name" value="Helicase_C_2"/>
    <property type="match status" value="1"/>
</dbReference>
<comment type="catalytic activity">
    <reaction evidence="13">
        <text>ATP + H2O = ADP + phosphate + H(+)</text>
        <dbReference type="Rhea" id="RHEA:13065"/>
        <dbReference type="ChEBI" id="CHEBI:15377"/>
        <dbReference type="ChEBI" id="CHEBI:15378"/>
        <dbReference type="ChEBI" id="CHEBI:30616"/>
        <dbReference type="ChEBI" id="CHEBI:43474"/>
        <dbReference type="ChEBI" id="CHEBI:456216"/>
        <dbReference type="EC" id="5.6.2.3"/>
    </reaction>
</comment>
<dbReference type="GO" id="GO:0005524">
    <property type="term" value="F:ATP binding"/>
    <property type="evidence" value="ECO:0007669"/>
    <property type="project" value="UniProtKB-KW"/>
</dbReference>
<keyword evidence="2" id="KW-0479">Metal-binding</keyword>
<evidence type="ECO:0000256" key="2">
    <source>
        <dbReference type="ARBA" id="ARBA00022723"/>
    </source>
</evidence>
<evidence type="ECO:0000259" key="14">
    <source>
        <dbReference type="PROSITE" id="PS51193"/>
    </source>
</evidence>
<evidence type="ECO:0000313" key="16">
    <source>
        <dbReference type="Proteomes" id="UP000054422"/>
    </source>
</evidence>
<dbReference type="GO" id="GO:0016818">
    <property type="term" value="F:hydrolase activity, acting on acid anhydrides, in phosphorus-containing anhydrides"/>
    <property type="evidence" value="ECO:0007669"/>
    <property type="project" value="InterPro"/>
</dbReference>
<keyword evidence="3" id="KW-0547">Nucleotide-binding</keyword>
<dbReference type="SUPFAM" id="SSF52540">
    <property type="entry name" value="P-loop containing nucleoside triphosphate hydrolases"/>
    <property type="match status" value="2"/>
</dbReference>
<evidence type="ECO:0000256" key="3">
    <source>
        <dbReference type="ARBA" id="ARBA00022741"/>
    </source>
</evidence>